<dbReference type="InterPro" id="IPR005647">
    <property type="entry name" value="Mnd1"/>
</dbReference>
<sequence length="218" mass="25466">MSSKKLQNDGERRSKLMEIFHQYKEFYMLKEIEKLAKEKGVEQKYVKVNLQALIDEGKIESDKIGSTIYYWSFPVNVKQIKRKSSNLKSKNKILNEKLNILNEAFNKKLNEEKLQAEKDNNQDDDAKERKIKCTKLKAEIATLKIKEQDLLKVLSETSTKTSINVEKIKKDAEELHAAANRWTDAVFVIRSYLLKNCNNVDEKAVNKEFLIPDNFDYV</sequence>
<evidence type="ECO:0000256" key="2">
    <source>
        <dbReference type="ARBA" id="ARBA00005981"/>
    </source>
</evidence>
<comment type="function">
    <text evidence="5">Required for proper homologous chromosome pairing and efficient cross-over and intragenic recombination during meiosis.</text>
</comment>
<name>A0A9J6C2M2_POLVA</name>
<keyword evidence="3 6" id="KW-0175">Coiled coil</keyword>
<dbReference type="GO" id="GO:0005634">
    <property type="term" value="C:nucleus"/>
    <property type="evidence" value="ECO:0007669"/>
    <property type="project" value="UniProtKB-SubCell"/>
</dbReference>
<evidence type="ECO:0000256" key="5">
    <source>
        <dbReference type="PIRNR" id="PIRNR026991"/>
    </source>
</evidence>
<evidence type="ECO:0000259" key="7">
    <source>
        <dbReference type="Pfam" id="PF03962"/>
    </source>
</evidence>
<evidence type="ECO:0000256" key="4">
    <source>
        <dbReference type="ARBA" id="ARBA00023242"/>
    </source>
</evidence>
<evidence type="ECO:0000256" key="1">
    <source>
        <dbReference type="ARBA" id="ARBA00004123"/>
    </source>
</evidence>
<reference evidence="9" key="1">
    <citation type="submission" date="2021-03" db="EMBL/GenBank/DDBJ databases">
        <title>Chromosome level genome of the anhydrobiotic midge Polypedilum vanderplanki.</title>
        <authorList>
            <person name="Yoshida Y."/>
            <person name="Kikawada T."/>
            <person name="Gusev O."/>
        </authorList>
    </citation>
    <scope>NUCLEOTIDE SEQUENCE</scope>
    <source>
        <strain evidence="9">NIAS01</strain>
        <tissue evidence="9">Whole body or cell culture</tissue>
    </source>
</reference>
<accession>A0A9J6C2M2</accession>
<comment type="similarity">
    <text evidence="2 5">Belongs to the MND1 family.</text>
</comment>
<evidence type="ECO:0000256" key="3">
    <source>
        <dbReference type="ARBA" id="ARBA00023054"/>
    </source>
</evidence>
<dbReference type="Proteomes" id="UP001107558">
    <property type="component" value="Chromosome 2"/>
</dbReference>
<dbReference type="InterPro" id="IPR040453">
    <property type="entry name" value="Mnd1_HTH"/>
</dbReference>
<evidence type="ECO:0000313" key="10">
    <source>
        <dbReference type="Proteomes" id="UP001107558"/>
    </source>
</evidence>
<dbReference type="InterPro" id="IPR040661">
    <property type="entry name" value="LZ3wCH"/>
</dbReference>
<dbReference type="OrthoDB" id="273345at2759"/>
<gene>
    <name evidence="9" type="ORF">PVAND_005628</name>
</gene>
<evidence type="ECO:0000313" key="9">
    <source>
        <dbReference type="EMBL" id="KAG5675750.1"/>
    </source>
</evidence>
<dbReference type="GO" id="GO:0007131">
    <property type="term" value="P:reciprocal meiotic recombination"/>
    <property type="evidence" value="ECO:0007669"/>
    <property type="project" value="InterPro"/>
</dbReference>
<dbReference type="Pfam" id="PF18517">
    <property type="entry name" value="LZ3wCH"/>
    <property type="match status" value="1"/>
</dbReference>
<comment type="caution">
    <text evidence="9">The sequence shown here is derived from an EMBL/GenBank/DDBJ whole genome shotgun (WGS) entry which is preliminary data.</text>
</comment>
<dbReference type="GO" id="GO:0003690">
    <property type="term" value="F:double-stranded DNA binding"/>
    <property type="evidence" value="ECO:0007669"/>
    <property type="project" value="InterPro"/>
</dbReference>
<feature type="coiled-coil region" evidence="6">
    <location>
        <begin position="77"/>
        <end position="126"/>
    </location>
</feature>
<dbReference type="AlphaFoldDB" id="A0A9J6C2M2"/>
<feature type="domain" description="Leucine zipper with capping helix" evidence="8">
    <location>
        <begin position="165"/>
        <end position="218"/>
    </location>
</feature>
<dbReference type="PIRSF" id="PIRSF026991">
    <property type="entry name" value="Mnd1"/>
    <property type="match status" value="1"/>
</dbReference>
<protein>
    <recommendedName>
        <fullName evidence="5">Meiotic nuclear division protein 1 homolog</fullName>
    </recommendedName>
</protein>
<keyword evidence="10" id="KW-1185">Reference proteome</keyword>
<proteinExistence type="inferred from homology"/>
<dbReference type="Pfam" id="PF03962">
    <property type="entry name" value="Mnd1"/>
    <property type="match status" value="1"/>
</dbReference>
<feature type="domain" description="Mnd1 HTH" evidence="7">
    <location>
        <begin position="16"/>
        <end position="74"/>
    </location>
</feature>
<dbReference type="EMBL" id="JADBJN010000002">
    <property type="protein sequence ID" value="KAG5675750.1"/>
    <property type="molecule type" value="Genomic_DNA"/>
</dbReference>
<organism evidence="9 10">
    <name type="scientific">Polypedilum vanderplanki</name>
    <name type="common">Sleeping chironomid midge</name>
    <dbReference type="NCBI Taxonomy" id="319348"/>
    <lineage>
        <taxon>Eukaryota</taxon>
        <taxon>Metazoa</taxon>
        <taxon>Ecdysozoa</taxon>
        <taxon>Arthropoda</taxon>
        <taxon>Hexapoda</taxon>
        <taxon>Insecta</taxon>
        <taxon>Pterygota</taxon>
        <taxon>Neoptera</taxon>
        <taxon>Endopterygota</taxon>
        <taxon>Diptera</taxon>
        <taxon>Nematocera</taxon>
        <taxon>Chironomoidea</taxon>
        <taxon>Chironomidae</taxon>
        <taxon>Chironominae</taxon>
        <taxon>Polypedilum</taxon>
        <taxon>Polypedilum</taxon>
    </lineage>
</organism>
<evidence type="ECO:0000256" key="6">
    <source>
        <dbReference type="SAM" id="Coils"/>
    </source>
</evidence>
<evidence type="ECO:0000259" key="8">
    <source>
        <dbReference type="Pfam" id="PF18517"/>
    </source>
</evidence>
<keyword evidence="4 5" id="KW-0539">Nucleus</keyword>
<comment type="subcellular location">
    <subcellularLocation>
        <location evidence="1 5">Nucleus</location>
    </subcellularLocation>
</comment>